<reference evidence="2 3" key="1">
    <citation type="submission" date="2015-12" db="EMBL/GenBank/DDBJ databases">
        <title>Draft genome of the nematode, Onchocerca flexuosa.</title>
        <authorList>
            <person name="Mitreva M."/>
        </authorList>
    </citation>
    <scope>NUCLEOTIDE SEQUENCE [LARGE SCALE GENOMIC DNA]</scope>
    <source>
        <strain evidence="2">Red Deer</strain>
    </source>
</reference>
<sequence>MLQHKLGQQQAIQMVFATCFLPAITLFSISLISSSSATIYNPRRIVLPIDEEMQREMINDLLLRDYADRYREYIEKALTKNNLDDLETLHSGNKRGQTFVRFGKKSQFSFR</sequence>
<name>A0A238BJ92_9BILA</name>
<protein>
    <submittedName>
        <fullName evidence="2">Uncharacterized protein</fullName>
    </submittedName>
</protein>
<dbReference type="AlphaFoldDB" id="A0A238BJ92"/>
<accession>A0A238BJ92</accession>
<gene>
    <name evidence="2" type="ORF">X798_07695</name>
</gene>
<dbReference type="OrthoDB" id="5858771at2759"/>
<evidence type="ECO:0000313" key="2">
    <source>
        <dbReference type="EMBL" id="OZC05342.1"/>
    </source>
</evidence>
<organism evidence="2 3">
    <name type="scientific">Onchocerca flexuosa</name>
    <dbReference type="NCBI Taxonomy" id="387005"/>
    <lineage>
        <taxon>Eukaryota</taxon>
        <taxon>Metazoa</taxon>
        <taxon>Ecdysozoa</taxon>
        <taxon>Nematoda</taxon>
        <taxon>Chromadorea</taxon>
        <taxon>Rhabditida</taxon>
        <taxon>Spirurina</taxon>
        <taxon>Spiruromorpha</taxon>
        <taxon>Filarioidea</taxon>
        <taxon>Onchocercidae</taxon>
        <taxon>Onchocerca</taxon>
    </lineage>
</organism>
<keyword evidence="1" id="KW-0812">Transmembrane</keyword>
<keyword evidence="1" id="KW-0472">Membrane</keyword>
<proteinExistence type="predicted"/>
<evidence type="ECO:0000256" key="1">
    <source>
        <dbReference type="SAM" id="Phobius"/>
    </source>
</evidence>
<dbReference type="EMBL" id="KZ271523">
    <property type="protein sequence ID" value="OZC05342.1"/>
    <property type="molecule type" value="Genomic_DNA"/>
</dbReference>
<dbReference type="Proteomes" id="UP000242913">
    <property type="component" value="Unassembled WGS sequence"/>
</dbReference>
<evidence type="ECO:0000313" key="3">
    <source>
        <dbReference type="Proteomes" id="UP000242913"/>
    </source>
</evidence>
<keyword evidence="1" id="KW-1133">Transmembrane helix</keyword>
<feature type="transmembrane region" description="Helical" evidence="1">
    <location>
        <begin position="12"/>
        <end position="32"/>
    </location>
</feature>
<keyword evidence="3" id="KW-1185">Reference proteome</keyword>